<evidence type="ECO:0000313" key="17">
    <source>
        <dbReference type="Proteomes" id="UP000054516"/>
    </source>
</evidence>
<keyword evidence="4" id="KW-0479">Metal-binding</keyword>
<feature type="compositionally biased region" description="Low complexity" evidence="14">
    <location>
        <begin position="414"/>
        <end position="454"/>
    </location>
</feature>
<evidence type="ECO:0000259" key="15">
    <source>
        <dbReference type="PROSITE" id="PS50157"/>
    </source>
</evidence>
<dbReference type="SMART" id="SM00355">
    <property type="entry name" value="ZnF_C2H2"/>
    <property type="match status" value="2"/>
</dbReference>
<evidence type="ECO:0000256" key="1">
    <source>
        <dbReference type="ARBA" id="ARBA00004123"/>
    </source>
</evidence>
<name>A0A1W2TD74_ROSNE</name>
<keyword evidence="3" id="KW-0963">Cytoplasm</keyword>
<dbReference type="FunFam" id="3.30.160.60:FF:000243">
    <property type="entry name" value="Probable transcription factor steA"/>
    <property type="match status" value="1"/>
</dbReference>
<dbReference type="SUPFAM" id="SSF57667">
    <property type="entry name" value="beta-beta-alpha zinc fingers"/>
    <property type="match status" value="1"/>
</dbReference>
<dbReference type="GO" id="GO:0005634">
    <property type="term" value="C:nucleus"/>
    <property type="evidence" value="ECO:0007669"/>
    <property type="project" value="UniProtKB-SubCell"/>
</dbReference>
<evidence type="ECO:0000256" key="2">
    <source>
        <dbReference type="ARBA" id="ARBA00004496"/>
    </source>
</evidence>
<dbReference type="AlphaFoldDB" id="A0A1W2TD74"/>
<dbReference type="GO" id="GO:0000981">
    <property type="term" value="F:DNA-binding transcription factor activity, RNA polymerase II-specific"/>
    <property type="evidence" value="ECO:0007669"/>
    <property type="project" value="TreeGrafter"/>
</dbReference>
<evidence type="ECO:0000256" key="10">
    <source>
        <dbReference type="ARBA" id="ARBA00023163"/>
    </source>
</evidence>
<organism evidence="16">
    <name type="scientific">Rosellinia necatrix</name>
    <name type="common">White root-rot fungus</name>
    <dbReference type="NCBI Taxonomy" id="77044"/>
    <lineage>
        <taxon>Eukaryota</taxon>
        <taxon>Fungi</taxon>
        <taxon>Dikarya</taxon>
        <taxon>Ascomycota</taxon>
        <taxon>Pezizomycotina</taxon>
        <taxon>Sordariomycetes</taxon>
        <taxon>Xylariomycetidae</taxon>
        <taxon>Xylariales</taxon>
        <taxon>Xylariaceae</taxon>
        <taxon>Rosellinia</taxon>
    </lineage>
</organism>
<reference evidence="16" key="1">
    <citation type="submission" date="2016-03" db="EMBL/GenBank/DDBJ databases">
        <title>Draft genome sequence of Rosellinia necatrix.</title>
        <authorList>
            <person name="Kanematsu S."/>
        </authorList>
    </citation>
    <scope>NUCLEOTIDE SEQUENCE [LARGE SCALE GENOMIC DNA]</scope>
    <source>
        <strain evidence="16">W97</strain>
    </source>
</reference>
<keyword evidence="5" id="KW-0677">Repeat</keyword>
<protein>
    <recommendedName>
        <fullName evidence="12">C2H2-type transcription factor MSN2</fullName>
    </recommendedName>
</protein>
<proteinExistence type="predicted"/>
<sequence length="596" mass="64341">MYATMDPNMMNAQMGQASFFYYTPDPNPENRQHGHFSQHPGLQQIQQQMYPIVPTLPSTPIYSRPNSSCSQQAISAKIYATIPSNVTPQRPNNFMAAHPGKLMLETDICDDGYYYPATPPLSTSGSSMGSPAHMQDVLSTPLNPMFSGLDGCEMIKADDETTKALESLDWSSYASPPVTPVYLQHLQVPQTGKRVSLSVNLPGDIANAAATINNNAACATPTNISFAESTASYATSSSSLSCPSLSPSPSPHCDQDLDFCDPRNLTVGGAANPTLAPEFSASPVTLEEFRGETAAKETALPVAFDFHPSIHHGLPSFDDISDLESEDDFVNCLVNLGEQPSAEAKRSRSDTCSTTLSLGHDSFLTEGAFDYEDACAVAGMLSPALSFDTDAHSDKKFKKSKKENRKSAPIMNMAAATADSSSTQEQQAQDTAQNDAANANENAVASSDSSDAAPAPIPAPANRRGRKQSLTEDPSKTFVCELCNRRFRRQEHLKRHYRSLHTQDKPFECNECGKKFSRSDNLAQHARTHGSGAIVMNLLDGSEEALDMIAPADSDYHNFGKVLFQVASEIPGSGSDFSSDDSQSESGGKKKRKRSE</sequence>
<evidence type="ECO:0000256" key="13">
    <source>
        <dbReference type="PROSITE-ProRule" id="PRU00042"/>
    </source>
</evidence>
<evidence type="ECO:0000256" key="7">
    <source>
        <dbReference type="ARBA" id="ARBA00022833"/>
    </source>
</evidence>
<evidence type="ECO:0000256" key="6">
    <source>
        <dbReference type="ARBA" id="ARBA00022771"/>
    </source>
</evidence>
<dbReference type="OrthoDB" id="654211at2759"/>
<dbReference type="OMA" id="PFFYYNP"/>
<keyword evidence="17" id="KW-1185">Reference proteome</keyword>
<evidence type="ECO:0000256" key="8">
    <source>
        <dbReference type="ARBA" id="ARBA00023015"/>
    </source>
</evidence>
<feature type="region of interest" description="Disordered" evidence="14">
    <location>
        <begin position="392"/>
        <end position="471"/>
    </location>
</feature>
<dbReference type="PROSITE" id="PS00028">
    <property type="entry name" value="ZINC_FINGER_C2H2_1"/>
    <property type="match status" value="2"/>
</dbReference>
<evidence type="ECO:0000256" key="14">
    <source>
        <dbReference type="SAM" id="MobiDB-lite"/>
    </source>
</evidence>
<keyword evidence="7" id="KW-0862">Zinc</keyword>
<dbReference type="EMBL" id="DF977448">
    <property type="protein sequence ID" value="GAP85922.2"/>
    <property type="molecule type" value="Genomic_DNA"/>
</dbReference>
<dbReference type="PANTHER" id="PTHR24394">
    <property type="entry name" value="ZINC FINGER PROTEIN"/>
    <property type="match status" value="1"/>
</dbReference>
<keyword evidence="8" id="KW-0805">Transcription regulation</keyword>
<dbReference type="InterPro" id="IPR013087">
    <property type="entry name" value="Znf_C2H2_type"/>
</dbReference>
<dbReference type="STRING" id="77044.A0A1W2TD74"/>
<keyword evidence="11" id="KW-0539">Nucleus</keyword>
<dbReference type="FunFam" id="3.30.160.60:FF:000141">
    <property type="entry name" value="C2H2 zinc finger protein"/>
    <property type="match status" value="1"/>
</dbReference>
<evidence type="ECO:0000256" key="4">
    <source>
        <dbReference type="ARBA" id="ARBA00022723"/>
    </source>
</evidence>
<feature type="compositionally biased region" description="Basic residues" evidence="14">
    <location>
        <begin position="395"/>
        <end position="404"/>
    </location>
</feature>
<gene>
    <name evidence="16" type="ORF">SAMD00023353_0300230</name>
</gene>
<dbReference type="PROSITE" id="PS50157">
    <property type="entry name" value="ZINC_FINGER_C2H2_2"/>
    <property type="match status" value="2"/>
</dbReference>
<accession>A0A1W2TD74</accession>
<evidence type="ECO:0000256" key="9">
    <source>
        <dbReference type="ARBA" id="ARBA00023026"/>
    </source>
</evidence>
<evidence type="ECO:0000256" key="5">
    <source>
        <dbReference type="ARBA" id="ARBA00022737"/>
    </source>
</evidence>
<keyword evidence="9" id="KW-0843">Virulence</keyword>
<evidence type="ECO:0000256" key="3">
    <source>
        <dbReference type="ARBA" id="ARBA00022490"/>
    </source>
</evidence>
<dbReference type="Gene3D" id="3.30.160.60">
    <property type="entry name" value="Classic Zinc Finger"/>
    <property type="match status" value="2"/>
</dbReference>
<evidence type="ECO:0000256" key="11">
    <source>
        <dbReference type="ARBA" id="ARBA00023242"/>
    </source>
</evidence>
<feature type="domain" description="C2H2-type" evidence="15">
    <location>
        <begin position="507"/>
        <end position="529"/>
    </location>
</feature>
<dbReference type="Pfam" id="PF00096">
    <property type="entry name" value="zf-C2H2"/>
    <property type="match status" value="2"/>
</dbReference>
<dbReference type="GO" id="GO:0008270">
    <property type="term" value="F:zinc ion binding"/>
    <property type="evidence" value="ECO:0007669"/>
    <property type="project" value="UniProtKB-KW"/>
</dbReference>
<comment type="subcellular location">
    <subcellularLocation>
        <location evidence="2">Cytoplasm</location>
    </subcellularLocation>
    <subcellularLocation>
        <location evidence="1">Nucleus</location>
    </subcellularLocation>
</comment>
<feature type="domain" description="C2H2-type" evidence="15">
    <location>
        <begin position="478"/>
        <end position="506"/>
    </location>
</feature>
<evidence type="ECO:0000313" key="16">
    <source>
        <dbReference type="EMBL" id="GAP85922.2"/>
    </source>
</evidence>
<dbReference type="PANTHER" id="PTHR24394:SF44">
    <property type="entry name" value="ZINC FINGER PROTEIN 271-LIKE"/>
    <property type="match status" value="1"/>
</dbReference>
<feature type="region of interest" description="Disordered" evidence="14">
    <location>
        <begin position="572"/>
        <end position="596"/>
    </location>
</feature>
<keyword evidence="10" id="KW-0804">Transcription</keyword>
<dbReference type="Proteomes" id="UP000054516">
    <property type="component" value="Unassembled WGS sequence"/>
</dbReference>
<dbReference type="InterPro" id="IPR036236">
    <property type="entry name" value="Znf_C2H2_sf"/>
</dbReference>
<evidence type="ECO:0000256" key="12">
    <source>
        <dbReference type="ARBA" id="ARBA00093629"/>
    </source>
</evidence>
<keyword evidence="6 13" id="KW-0863">Zinc-finger</keyword>
<dbReference type="GO" id="GO:0005737">
    <property type="term" value="C:cytoplasm"/>
    <property type="evidence" value="ECO:0007669"/>
    <property type="project" value="UniProtKB-SubCell"/>
</dbReference>